<dbReference type="EMBL" id="LVYV01000056">
    <property type="protein sequence ID" value="KZD20441.1"/>
    <property type="molecule type" value="Genomic_DNA"/>
</dbReference>
<dbReference type="InterPro" id="IPR036890">
    <property type="entry name" value="HATPase_C_sf"/>
</dbReference>
<dbReference type="GO" id="GO:0005524">
    <property type="term" value="F:ATP binding"/>
    <property type="evidence" value="ECO:0007669"/>
    <property type="project" value="UniProtKB-KW"/>
</dbReference>
<evidence type="ECO:0000256" key="3">
    <source>
        <dbReference type="ARBA" id="ARBA00022553"/>
    </source>
</evidence>
<evidence type="ECO:0000256" key="6">
    <source>
        <dbReference type="ARBA" id="ARBA00022777"/>
    </source>
</evidence>
<reference evidence="9 11" key="1">
    <citation type="submission" date="2016-03" db="EMBL/GenBank/DDBJ databases">
        <title>Microsymbionts genomes from the relict species Vavilovia formosa (Stev.) Fed.</title>
        <authorList>
            <person name="Kopat V."/>
            <person name="Chirak E."/>
            <person name="Kimeklis A."/>
            <person name="Andronov E."/>
        </authorList>
    </citation>
    <scope>NUCLEOTIDE SEQUENCE [LARGE SCALE GENOMIC DNA]</scope>
    <source>
        <strain evidence="9 11">Vaf07</strain>
    </source>
</reference>
<dbReference type="AlphaFoldDB" id="A0A161QX60"/>
<dbReference type="SUPFAM" id="SSF55874">
    <property type="entry name" value="ATPase domain of HSP90 chaperone/DNA topoisomerase II/histidine kinase"/>
    <property type="match status" value="1"/>
</dbReference>
<dbReference type="InterPro" id="IPR013655">
    <property type="entry name" value="PAS_fold_3"/>
</dbReference>
<dbReference type="Pfam" id="PF07536">
    <property type="entry name" value="HWE_HK"/>
    <property type="match status" value="1"/>
</dbReference>
<dbReference type="SUPFAM" id="SSF55785">
    <property type="entry name" value="PYP-like sensor domain (PAS domain)"/>
    <property type="match status" value="1"/>
</dbReference>
<sequence length="323" mass="34663">MDFEQLLEAIAAAGVTLWTWNVDSDELTMDDAAFDLWGVPRSDSVTFEDLSAHIHPADRDRVRAAFAATRGIVGPYEIDFRIIIEEEIRWISARGKGDDAGIRDRVMSGIFIDVTGRKQAEEGHELLAGEMSHRVKNLLAIASGLTAITSRSTTTSVEMAKELTQRLSALGRAHDLIRPIPGHEGKAALLGDLLTVLLAPYDDLGAFSGRIRVSVPRMGVGEASATTLAMVVHELATNSLKYGALSAPTGTLDVACSSPDSEVIIVWTERGGPTVSPPVGAGGFGSKLVARSMTSQLGGSIDRQWQEEGVVVTIKMDRERLAT</sequence>
<organism evidence="9 11">
    <name type="scientific">Tardiphaga robiniae</name>
    <dbReference type="NCBI Taxonomy" id="943830"/>
    <lineage>
        <taxon>Bacteria</taxon>
        <taxon>Pseudomonadati</taxon>
        <taxon>Pseudomonadota</taxon>
        <taxon>Alphaproteobacteria</taxon>
        <taxon>Hyphomicrobiales</taxon>
        <taxon>Nitrobacteraceae</taxon>
        <taxon>Tardiphaga</taxon>
    </lineage>
</organism>
<reference evidence="10" key="3">
    <citation type="journal article" date="2020" name="Mol. Plant Microbe Interact.">
        <title>Complete genome sequences of four natural Pseudomonas isolates that catabolize a wide range of aromatic compounds relevant to lignin valorization.</title>
        <authorList>
            <person name="Hatmaker E.A."/>
            <person name="Presle G."/>
            <person name="Cannon O."/>
            <person name="Guss A.M."/>
            <person name="Elkins J.G."/>
        </authorList>
    </citation>
    <scope>NUCLEOTIDE SEQUENCE</scope>
    <source>
        <strain evidence="10">581</strain>
    </source>
</reference>
<dbReference type="OrthoDB" id="9813940at2"/>
<keyword evidence="11" id="KW-1185">Reference proteome</keyword>
<dbReference type="PANTHER" id="PTHR41523">
    <property type="entry name" value="TWO-COMPONENT SYSTEM SENSOR PROTEIN"/>
    <property type="match status" value="1"/>
</dbReference>
<dbReference type="STRING" id="943830.A4A58_19650"/>
<evidence type="ECO:0000256" key="4">
    <source>
        <dbReference type="ARBA" id="ARBA00022679"/>
    </source>
</evidence>
<keyword evidence="6 9" id="KW-0418">Kinase</keyword>
<keyword evidence="5" id="KW-0547">Nucleotide-binding</keyword>
<gene>
    <name evidence="9" type="ORF">A4A58_19650</name>
    <name evidence="10" type="ORF">HB776_17245</name>
</gene>
<evidence type="ECO:0000313" key="9">
    <source>
        <dbReference type="EMBL" id="KZD20441.1"/>
    </source>
</evidence>
<evidence type="ECO:0000259" key="8">
    <source>
        <dbReference type="SMART" id="SM00911"/>
    </source>
</evidence>
<evidence type="ECO:0000256" key="7">
    <source>
        <dbReference type="ARBA" id="ARBA00022840"/>
    </source>
</evidence>
<dbReference type="PANTHER" id="PTHR41523:SF8">
    <property type="entry name" value="ETHYLENE RESPONSE SENSOR PROTEIN"/>
    <property type="match status" value="1"/>
</dbReference>
<protein>
    <recommendedName>
        <fullName evidence="2">histidine kinase</fullName>
        <ecNumber evidence="2">2.7.13.3</ecNumber>
    </recommendedName>
</protein>
<dbReference type="KEGG" id="trb:HB776_17245"/>
<evidence type="ECO:0000313" key="11">
    <source>
        <dbReference type="Proteomes" id="UP000076574"/>
    </source>
</evidence>
<keyword evidence="4" id="KW-0808">Transferase</keyword>
<dbReference type="Proteomes" id="UP000076574">
    <property type="component" value="Unassembled WGS sequence"/>
</dbReference>
<dbReference type="Pfam" id="PF08447">
    <property type="entry name" value="PAS_3"/>
    <property type="match status" value="1"/>
</dbReference>
<evidence type="ECO:0000313" key="12">
    <source>
        <dbReference type="Proteomes" id="UP000515291"/>
    </source>
</evidence>
<dbReference type="SMART" id="SM00911">
    <property type="entry name" value="HWE_HK"/>
    <property type="match status" value="1"/>
</dbReference>
<comment type="catalytic activity">
    <reaction evidence="1">
        <text>ATP + protein L-histidine = ADP + protein N-phospho-L-histidine.</text>
        <dbReference type="EC" id="2.7.13.3"/>
    </reaction>
</comment>
<reference evidence="12" key="2">
    <citation type="journal article" date="2020" name="Mol. Plant Microbe">
        <title>Rhizobial microsymbionts of the narrowly endemic Oxytropis species growing in Kamchatka are characterized by significant genetic diversity and possess a set of genes that are associated with T3SS and T6SS secretion systems and can affect the development of symbiosis.</title>
        <authorList>
            <person name="Safronova V."/>
            <person name="Guro P."/>
            <person name="Sazanova A."/>
            <person name="Kuznetsova I."/>
            <person name="Belimov A."/>
            <person name="Yakubov V."/>
            <person name="Chirak E."/>
            <person name="Afonin A."/>
            <person name="Gogolev Y."/>
            <person name="Andronov E."/>
            <person name="Tikhonovich I."/>
        </authorList>
    </citation>
    <scope>NUCLEOTIDE SEQUENCE [LARGE SCALE GENOMIC DNA]</scope>
    <source>
        <strain evidence="12">581</strain>
    </source>
</reference>
<accession>A0A161QX60</accession>
<evidence type="ECO:0000313" key="10">
    <source>
        <dbReference type="EMBL" id="QND72784.1"/>
    </source>
</evidence>
<dbReference type="Proteomes" id="UP000515291">
    <property type="component" value="Chromosome"/>
</dbReference>
<dbReference type="Gene3D" id="3.30.450.20">
    <property type="entry name" value="PAS domain"/>
    <property type="match status" value="2"/>
</dbReference>
<dbReference type="GO" id="GO:0004673">
    <property type="term" value="F:protein histidine kinase activity"/>
    <property type="evidence" value="ECO:0007669"/>
    <property type="project" value="UniProtKB-EC"/>
</dbReference>
<dbReference type="RefSeq" id="WP_068738809.1">
    <property type="nucleotide sequence ID" value="NZ_CP050292.1"/>
</dbReference>
<feature type="domain" description="Signal transduction histidine kinase HWE region" evidence="8">
    <location>
        <begin position="130"/>
        <end position="217"/>
    </location>
</feature>
<dbReference type="InterPro" id="IPR011102">
    <property type="entry name" value="Sig_transdc_His_kinase_HWE"/>
</dbReference>
<dbReference type="Gene3D" id="3.30.565.10">
    <property type="entry name" value="Histidine kinase-like ATPase, C-terminal domain"/>
    <property type="match status" value="1"/>
</dbReference>
<dbReference type="InterPro" id="IPR035965">
    <property type="entry name" value="PAS-like_dom_sf"/>
</dbReference>
<name>A0A161QX60_9BRAD</name>
<dbReference type="EC" id="2.7.13.3" evidence="2"/>
<proteinExistence type="predicted"/>
<dbReference type="EMBL" id="CP050292">
    <property type="protein sequence ID" value="QND72784.1"/>
    <property type="molecule type" value="Genomic_DNA"/>
</dbReference>
<keyword evidence="7" id="KW-0067">ATP-binding</keyword>
<evidence type="ECO:0000256" key="5">
    <source>
        <dbReference type="ARBA" id="ARBA00022741"/>
    </source>
</evidence>
<evidence type="ECO:0000256" key="2">
    <source>
        <dbReference type="ARBA" id="ARBA00012438"/>
    </source>
</evidence>
<keyword evidence="3" id="KW-0597">Phosphoprotein</keyword>
<evidence type="ECO:0000256" key="1">
    <source>
        <dbReference type="ARBA" id="ARBA00000085"/>
    </source>
</evidence>